<protein>
    <recommendedName>
        <fullName evidence="3">Myo-inositol-1(Or 4)-monophosphatase</fullName>
    </recommendedName>
</protein>
<reference evidence="2" key="1">
    <citation type="submission" date="2016-10" db="EMBL/GenBank/DDBJ databases">
        <authorList>
            <person name="Varghese N."/>
            <person name="Submissions S."/>
        </authorList>
    </citation>
    <scope>NUCLEOTIDE SEQUENCE [LARGE SCALE GENOMIC DNA]</scope>
    <source>
        <strain evidence="2">DSM 45413</strain>
    </source>
</reference>
<name>A0A1H8S8V9_9ACTN</name>
<dbReference type="Proteomes" id="UP000198960">
    <property type="component" value="Unassembled WGS sequence"/>
</dbReference>
<evidence type="ECO:0008006" key="3">
    <source>
        <dbReference type="Google" id="ProtNLM"/>
    </source>
</evidence>
<gene>
    <name evidence="1" type="ORF">SAMN05660991_01544</name>
</gene>
<accession>A0A1H8S8V9</accession>
<dbReference type="EMBL" id="FOEE01000004">
    <property type="protein sequence ID" value="SEO75489.1"/>
    <property type="molecule type" value="Genomic_DNA"/>
</dbReference>
<keyword evidence="2" id="KW-1185">Reference proteome</keyword>
<evidence type="ECO:0000313" key="1">
    <source>
        <dbReference type="EMBL" id="SEO75489.1"/>
    </source>
</evidence>
<evidence type="ECO:0000313" key="2">
    <source>
        <dbReference type="Proteomes" id="UP000198960"/>
    </source>
</evidence>
<dbReference type="AlphaFoldDB" id="A0A1H8S8V9"/>
<organism evidence="1 2">
    <name type="scientific">Trujillonella endophytica</name>
    <dbReference type="NCBI Taxonomy" id="673521"/>
    <lineage>
        <taxon>Bacteria</taxon>
        <taxon>Bacillati</taxon>
        <taxon>Actinomycetota</taxon>
        <taxon>Actinomycetes</taxon>
        <taxon>Geodermatophilales</taxon>
        <taxon>Geodermatophilaceae</taxon>
        <taxon>Trujillonella</taxon>
    </lineage>
</organism>
<dbReference type="OrthoDB" id="9899690at2"/>
<dbReference type="SUPFAM" id="SSF56655">
    <property type="entry name" value="Carbohydrate phosphatase"/>
    <property type="match status" value="1"/>
</dbReference>
<dbReference type="RefSeq" id="WP_139220428.1">
    <property type="nucleotide sequence ID" value="NZ_FOEE01000004.1"/>
</dbReference>
<proteinExistence type="predicted"/>
<sequence length="333" mass="36292">MDSWATGRNIKEHATNLCVELSTTLAANAAKIIEFDIQAFNRAPGRQHHAGQPPRRVDLANAELAERWLSQSDVQARMPDGVRMETEENPARPFGSDFRSLFLRVDELDGTSNAAATAQNWSTVALAFVWDQTYAKHVLAGGAIALPDGHAVSFTDRTRHRADGTPRPLEASVYLHKWDTYADRTIGDPTPVDVRTLGEIPDPPHDGEPDVVLINASAGTVRCPRILDRYPALLRSTSYRSLCAGTPITYAAARGLTGMIVDPGESTLHDSAHLFILAALGWTIMDLETRETINLIAIAEEFALVPGYVKALPPTVAFRQEKALELLGAVQPA</sequence>